<proteinExistence type="predicted"/>
<dbReference type="InterPro" id="IPR000953">
    <property type="entry name" value="Chromo/chromo_shadow_dom"/>
</dbReference>
<dbReference type="EMBL" id="ML993649">
    <property type="protein sequence ID" value="KAF2158778.1"/>
    <property type="molecule type" value="Genomic_DNA"/>
</dbReference>
<dbReference type="SUPFAM" id="SSF54160">
    <property type="entry name" value="Chromo domain-like"/>
    <property type="match status" value="1"/>
</dbReference>
<dbReference type="CDD" id="cd00024">
    <property type="entry name" value="CD_CSD"/>
    <property type="match status" value="1"/>
</dbReference>
<feature type="region of interest" description="Disordered" evidence="2">
    <location>
        <begin position="299"/>
        <end position="390"/>
    </location>
</feature>
<protein>
    <recommendedName>
        <fullName evidence="3">Chromo domain-containing protein</fullName>
    </recommendedName>
</protein>
<dbReference type="GeneID" id="54567998"/>
<evidence type="ECO:0000313" key="5">
    <source>
        <dbReference type="Proteomes" id="UP000799537"/>
    </source>
</evidence>
<feature type="region of interest" description="Disordered" evidence="2">
    <location>
        <begin position="1"/>
        <end position="50"/>
    </location>
</feature>
<reference evidence="4" key="1">
    <citation type="journal article" date="2020" name="Stud. Mycol.">
        <title>101 Dothideomycetes genomes: a test case for predicting lifestyles and emergence of pathogens.</title>
        <authorList>
            <person name="Haridas S."/>
            <person name="Albert R."/>
            <person name="Binder M."/>
            <person name="Bloem J."/>
            <person name="Labutti K."/>
            <person name="Salamov A."/>
            <person name="Andreopoulos B."/>
            <person name="Baker S."/>
            <person name="Barry K."/>
            <person name="Bills G."/>
            <person name="Bluhm B."/>
            <person name="Cannon C."/>
            <person name="Castanera R."/>
            <person name="Culley D."/>
            <person name="Daum C."/>
            <person name="Ezra D."/>
            <person name="Gonzalez J."/>
            <person name="Henrissat B."/>
            <person name="Kuo A."/>
            <person name="Liang C."/>
            <person name="Lipzen A."/>
            <person name="Lutzoni F."/>
            <person name="Magnuson J."/>
            <person name="Mondo S."/>
            <person name="Nolan M."/>
            <person name="Ohm R."/>
            <person name="Pangilinan J."/>
            <person name="Park H.-J."/>
            <person name="Ramirez L."/>
            <person name="Alfaro M."/>
            <person name="Sun H."/>
            <person name="Tritt A."/>
            <person name="Yoshinaga Y."/>
            <person name="Zwiers L.-H."/>
            <person name="Turgeon B."/>
            <person name="Goodwin S."/>
            <person name="Spatafora J."/>
            <person name="Crous P."/>
            <person name="Grigoriev I."/>
        </authorList>
    </citation>
    <scope>NUCLEOTIDE SEQUENCE</scope>
    <source>
        <strain evidence="4">ATCC 36951</strain>
    </source>
</reference>
<evidence type="ECO:0000259" key="3">
    <source>
        <dbReference type="PROSITE" id="PS50013"/>
    </source>
</evidence>
<feature type="region of interest" description="Disordered" evidence="2">
    <location>
        <begin position="414"/>
        <end position="439"/>
    </location>
</feature>
<name>A0A6A6BXJ9_ZASCE</name>
<dbReference type="GO" id="GO:0006338">
    <property type="term" value="P:chromatin remodeling"/>
    <property type="evidence" value="ECO:0007669"/>
    <property type="project" value="UniProtKB-ARBA"/>
</dbReference>
<dbReference type="Gene3D" id="2.40.50.40">
    <property type="match status" value="1"/>
</dbReference>
<dbReference type="OrthoDB" id="10661175at2759"/>
<comment type="subunit">
    <text evidence="1">Component of the NuA4 histone acetyltransferase complex.</text>
</comment>
<dbReference type="InterPro" id="IPR016197">
    <property type="entry name" value="Chromo-like_dom_sf"/>
</dbReference>
<dbReference type="RefSeq" id="XP_033659667.1">
    <property type="nucleotide sequence ID" value="XM_033814726.1"/>
</dbReference>
<sequence>MIIYRGPPASRKKPGPQAKTFEQSAPRPAESLEARWPTSASRTDSTADSDECIAMDVDFSPIDHHAQYGRHDDATECSGDHQQMSLDWLEPLESFNFGEIVYNGQLSPELGVQGFSAAPSLGLEPTMELPAVVIDTDPDFPQSGLSDSVEFSTVLSSAVQSGPESRTTKVETRIGAVVDMAATDLPSSSRCRGPATIDLPSDDVLKLSDDGKAVASESAAGPLTSPDLATLNGSELSRASRGELHPAGTEAVTGFQVSQKGLSDDIGASTDIDLTDLLPPAVEGEKSVCAEQNHVNEELHEQGCQEQRSPLHRSESEPSHSVQSADCTTDDDEGAPFVPGRRRCGPLSARSPLYRQDVDDFRGYPATSSEGQYGTPGISSQGRLGRHGRKRMHVRCTHLDDDDFVSKEAELLRKADEPHRRRKARKRCGSSDRRSQRPGCSAVTACSLETVQRPSQPSRRRHCQDHDARSQRLSLASTPPELLEQPTWAVDRIVRCSLKNGKVFYRVKWKDTWEPATSLQGCADTAVAEFHAGRPTTRSHNE</sequence>
<dbReference type="SMART" id="SM00298">
    <property type="entry name" value="CHROMO"/>
    <property type="match status" value="1"/>
</dbReference>
<organism evidence="4 5">
    <name type="scientific">Zasmidium cellare ATCC 36951</name>
    <dbReference type="NCBI Taxonomy" id="1080233"/>
    <lineage>
        <taxon>Eukaryota</taxon>
        <taxon>Fungi</taxon>
        <taxon>Dikarya</taxon>
        <taxon>Ascomycota</taxon>
        <taxon>Pezizomycotina</taxon>
        <taxon>Dothideomycetes</taxon>
        <taxon>Dothideomycetidae</taxon>
        <taxon>Mycosphaerellales</taxon>
        <taxon>Mycosphaerellaceae</taxon>
        <taxon>Zasmidium</taxon>
    </lineage>
</organism>
<dbReference type="InterPro" id="IPR023780">
    <property type="entry name" value="Chromo_domain"/>
</dbReference>
<gene>
    <name evidence="4" type="ORF">M409DRAFT_61366</name>
</gene>
<dbReference type="Proteomes" id="UP000799537">
    <property type="component" value="Unassembled WGS sequence"/>
</dbReference>
<dbReference type="PROSITE" id="PS50013">
    <property type="entry name" value="CHROMO_2"/>
    <property type="match status" value="1"/>
</dbReference>
<evidence type="ECO:0000313" key="4">
    <source>
        <dbReference type="EMBL" id="KAF2158778.1"/>
    </source>
</evidence>
<feature type="region of interest" description="Disordered" evidence="2">
    <location>
        <begin position="451"/>
        <end position="478"/>
    </location>
</feature>
<accession>A0A6A6BXJ9</accession>
<feature type="domain" description="Chromo" evidence="3">
    <location>
        <begin position="488"/>
        <end position="542"/>
    </location>
</feature>
<keyword evidence="5" id="KW-1185">Reference proteome</keyword>
<feature type="compositionally biased region" description="Polar residues" evidence="2">
    <location>
        <begin position="366"/>
        <end position="382"/>
    </location>
</feature>
<dbReference type="Pfam" id="PF00385">
    <property type="entry name" value="Chromo"/>
    <property type="match status" value="1"/>
</dbReference>
<evidence type="ECO:0000256" key="1">
    <source>
        <dbReference type="ARBA" id="ARBA00011353"/>
    </source>
</evidence>
<evidence type="ECO:0000256" key="2">
    <source>
        <dbReference type="SAM" id="MobiDB-lite"/>
    </source>
</evidence>
<dbReference type="AlphaFoldDB" id="A0A6A6BXJ9"/>